<evidence type="ECO:0000256" key="1">
    <source>
        <dbReference type="ARBA" id="ARBA00001974"/>
    </source>
</evidence>
<dbReference type="NCBIfam" id="NF009472">
    <property type="entry name" value="PRK12834.1"/>
    <property type="match status" value="1"/>
</dbReference>
<keyword evidence="2" id="KW-0285">Flavoprotein</keyword>
<dbReference type="InterPro" id="IPR036188">
    <property type="entry name" value="FAD/NAD-bd_sf"/>
</dbReference>
<dbReference type="InterPro" id="IPR003953">
    <property type="entry name" value="FAD-dep_OxRdtase_2_FAD-bd"/>
</dbReference>
<gene>
    <name evidence="5" type="ORF">GCM10017044_14580</name>
</gene>
<dbReference type="Gene3D" id="3.50.50.60">
    <property type="entry name" value="FAD/NAD(P)-binding domain"/>
    <property type="match status" value="1"/>
</dbReference>
<evidence type="ECO:0000256" key="3">
    <source>
        <dbReference type="ARBA" id="ARBA00023002"/>
    </source>
</evidence>
<name>A0A919APX1_9PROT</name>
<evidence type="ECO:0000256" key="2">
    <source>
        <dbReference type="ARBA" id="ARBA00022630"/>
    </source>
</evidence>
<comment type="caution">
    <text evidence="5">The sequence shown here is derived from an EMBL/GenBank/DDBJ whole genome shotgun (WGS) entry which is preliminary data.</text>
</comment>
<dbReference type="EMBL" id="BNCI01000001">
    <property type="protein sequence ID" value="GHF20752.1"/>
    <property type="molecule type" value="Genomic_DNA"/>
</dbReference>
<dbReference type="AlphaFoldDB" id="A0A919APX1"/>
<dbReference type="PIRSF" id="PIRSF036654">
    <property type="entry name" value="UCP036654"/>
    <property type="match status" value="1"/>
</dbReference>
<dbReference type="Pfam" id="PF00890">
    <property type="entry name" value="FAD_binding_2"/>
    <property type="match status" value="1"/>
</dbReference>
<accession>A0A919APX1</accession>
<dbReference type="PANTHER" id="PTHR43260">
    <property type="entry name" value="3-KETOSTEROID-DELTA-1-DEHYDROGENASE"/>
    <property type="match status" value="1"/>
</dbReference>
<keyword evidence="6" id="KW-1185">Reference proteome</keyword>
<comment type="cofactor">
    <cofactor evidence="1">
        <name>FAD</name>
        <dbReference type="ChEBI" id="CHEBI:57692"/>
    </cofactor>
</comment>
<dbReference type="RefSeq" id="WP_191251324.1">
    <property type="nucleotide sequence ID" value="NZ_BNCI01000001.1"/>
</dbReference>
<feature type="domain" description="FAD-dependent oxidoreductase 2 FAD-binding" evidence="4">
    <location>
        <begin position="6"/>
        <end position="519"/>
    </location>
</feature>
<organism evidence="5 6">
    <name type="scientific">Kordiimonas sediminis</name>
    <dbReference type="NCBI Taxonomy" id="1735581"/>
    <lineage>
        <taxon>Bacteria</taxon>
        <taxon>Pseudomonadati</taxon>
        <taxon>Pseudomonadota</taxon>
        <taxon>Alphaproteobacteria</taxon>
        <taxon>Kordiimonadales</taxon>
        <taxon>Kordiimonadaceae</taxon>
        <taxon>Kordiimonas</taxon>
    </lineage>
</organism>
<dbReference type="GO" id="GO:0016627">
    <property type="term" value="F:oxidoreductase activity, acting on the CH-CH group of donors"/>
    <property type="evidence" value="ECO:0007669"/>
    <property type="project" value="InterPro"/>
</dbReference>
<evidence type="ECO:0000259" key="4">
    <source>
        <dbReference type="Pfam" id="PF00890"/>
    </source>
</evidence>
<dbReference type="SUPFAM" id="SSF51905">
    <property type="entry name" value="FAD/NAD(P)-binding domain"/>
    <property type="match status" value="1"/>
</dbReference>
<reference evidence="5" key="2">
    <citation type="submission" date="2020-09" db="EMBL/GenBank/DDBJ databases">
        <authorList>
            <person name="Sun Q."/>
            <person name="Kim S."/>
        </authorList>
    </citation>
    <scope>NUCLEOTIDE SEQUENCE</scope>
    <source>
        <strain evidence="5">KCTC 42590</strain>
    </source>
</reference>
<sequence length="541" mass="59880">MTETSDIIIVGGGIAGITVALELLEAGDKRHITLLDRCRADEFGGLARWAFGGMSLCATPQQKRLGIKDSPDLMLKDWRSFAEFEPEDYWPERWAQDYAENNRSLVYDWIIRRGLRFIPAVQWVERGLYAPGNSVPRYHVLWGTAKRLTDTLISHLEQAAARSSSKLTIQFETTVKALETTGGSVTGVQATNSAGDTKSYCAETVIVTTGGIGGNIPLVKKHWPKNWGAAPGNILNGNHPYNDGALHEATSQIGGAVTHLDKMWNYAAGVPHPQPSFDGHGLSLIPTRSSLWCDHLGKRIGPMPLVTGFDTNFLCQQVAQQEKPWSWHILNYRIARRELAISGADHNPYIRDRQAIRFIIGMLRGDPWLIDTMLSESDDFIAAGSLDELVQKMNGRTDSPYIKAHTLRDTVETYDSQVKRAPKQWNDDQVRRLQHLRQWTGDKIRTCKYQPILDNKALPLIAIKTHLISRKSLGGIQTNLHGQVLNTEGTVIPGLFAAGEATGFGGGGASGKRSLEGTFLSGCIHTARRLAETLLEQRTDT</sequence>
<reference evidence="5" key="1">
    <citation type="journal article" date="2014" name="Int. J. Syst. Evol. Microbiol.">
        <title>Complete genome sequence of Corynebacterium casei LMG S-19264T (=DSM 44701T), isolated from a smear-ripened cheese.</title>
        <authorList>
            <consortium name="US DOE Joint Genome Institute (JGI-PGF)"/>
            <person name="Walter F."/>
            <person name="Albersmeier A."/>
            <person name="Kalinowski J."/>
            <person name="Ruckert C."/>
        </authorList>
    </citation>
    <scope>NUCLEOTIDE SEQUENCE</scope>
    <source>
        <strain evidence="5">KCTC 42590</strain>
    </source>
</reference>
<dbReference type="InterPro" id="IPR014614">
    <property type="entry name" value="KsdD_DH"/>
</dbReference>
<proteinExistence type="predicted"/>
<dbReference type="Proteomes" id="UP000630923">
    <property type="component" value="Unassembled WGS sequence"/>
</dbReference>
<evidence type="ECO:0000313" key="5">
    <source>
        <dbReference type="EMBL" id="GHF20752.1"/>
    </source>
</evidence>
<dbReference type="InterPro" id="IPR027477">
    <property type="entry name" value="Succ_DH/fumarate_Rdtase_cat_sf"/>
</dbReference>
<keyword evidence="3" id="KW-0560">Oxidoreductase</keyword>
<protein>
    <submittedName>
        <fullName evidence="5">KsdD-like steroid dehydrogenase</fullName>
    </submittedName>
</protein>
<dbReference type="PANTHER" id="PTHR43260:SF1">
    <property type="entry name" value="KSDD-LIKE STEROID DEHYDROGENASE RV0785"/>
    <property type="match status" value="1"/>
</dbReference>
<dbReference type="Gene3D" id="3.90.700.10">
    <property type="entry name" value="Succinate dehydrogenase/fumarate reductase flavoprotein, catalytic domain"/>
    <property type="match status" value="1"/>
</dbReference>
<evidence type="ECO:0000313" key="6">
    <source>
        <dbReference type="Proteomes" id="UP000630923"/>
    </source>
</evidence>